<keyword evidence="2" id="KW-0223">Dioxygenase</keyword>
<evidence type="ECO:0000313" key="3">
    <source>
        <dbReference type="Proteomes" id="UP000216498"/>
    </source>
</evidence>
<keyword evidence="3" id="KW-1185">Reference proteome</keyword>
<protein>
    <submittedName>
        <fullName evidence="2">Glyoxalase/bleomycin resistance/dioxygenase family protein</fullName>
    </submittedName>
</protein>
<dbReference type="GO" id="GO:0051213">
    <property type="term" value="F:dioxygenase activity"/>
    <property type="evidence" value="ECO:0007669"/>
    <property type="project" value="UniProtKB-KW"/>
</dbReference>
<dbReference type="RefSeq" id="WP_094887341.1">
    <property type="nucleotide sequence ID" value="NZ_NPMS01000014.1"/>
</dbReference>
<dbReference type="AlphaFoldDB" id="A0A265N530"/>
<dbReference type="EMBL" id="NPMS01000014">
    <property type="protein sequence ID" value="OZU87150.1"/>
    <property type="molecule type" value="Genomic_DNA"/>
</dbReference>
<feature type="domain" description="VOC" evidence="1">
    <location>
        <begin position="8"/>
        <end position="124"/>
    </location>
</feature>
<sequence length="124" mass="14160">MNSPIQNKINTIFVHVSDLPRSVKWYSELLGQDYDLDEVKKPVYNLKIDHHTGLTLDAGPIGVEKKNGASSHPLFNFHTEDISLAYNYVEKLGYKIEEEITAFDDFSFFIINDPDHNIIMICTG</sequence>
<dbReference type="InterPro" id="IPR029068">
    <property type="entry name" value="Glyas_Bleomycin-R_OHBP_Dase"/>
</dbReference>
<dbReference type="InterPro" id="IPR004360">
    <property type="entry name" value="Glyas_Fos-R_dOase_dom"/>
</dbReference>
<accession>A0A265N530</accession>
<dbReference type="InterPro" id="IPR037523">
    <property type="entry name" value="VOC_core"/>
</dbReference>
<reference evidence="2 3" key="1">
    <citation type="submission" date="2017-08" db="EMBL/GenBank/DDBJ databases">
        <title>Virgibacillus indicus sp. nov. and Virgibacillus profoundi sp. nov, two moderately halophilic bacteria isolated from marine sediment by using the Microfluidic Streak Plate.</title>
        <authorList>
            <person name="Xu B."/>
            <person name="Hu B."/>
            <person name="Wang J."/>
            <person name="Zhu Y."/>
            <person name="Huang L."/>
            <person name="Du W."/>
            <person name="Huang Y."/>
        </authorList>
    </citation>
    <scope>NUCLEOTIDE SEQUENCE [LARGE SCALE GENOMIC DNA]</scope>
    <source>
        <strain evidence="2 3">IO3-P2-C2</strain>
    </source>
</reference>
<organism evidence="2 3">
    <name type="scientific">Virgibacillus indicus</name>
    <dbReference type="NCBI Taxonomy" id="2024554"/>
    <lineage>
        <taxon>Bacteria</taxon>
        <taxon>Bacillati</taxon>
        <taxon>Bacillota</taxon>
        <taxon>Bacilli</taxon>
        <taxon>Bacillales</taxon>
        <taxon>Bacillaceae</taxon>
        <taxon>Virgibacillus</taxon>
    </lineage>
</organism>
<dbReference type="Gene3D" id="3.10.180.10">
    <property type="entry name" value="2,3-Dihydroxybiphenyl 1,2-Dioxygenase, domain 1"/>
    <property type="match status" value="1"/>
</dbReference>
<evidence type="ECO:0000259" key="1">
    <source>
        <dbReference type="PROSITE" id="PS51819"/>
    </source>
</evidence>
<name>A0A265N530_9BACI</name>
<gene>
    <name evidence="2" type="ORF">CIL03_18365</name>
</gene>
<keyword evidence="2" id="KW-0560">Oxidoreductase</keyword>
<dbReference type="PROSITE" id="PS51819">
    <property type="entry name" value="VOC"/>
    <property type="match status" value="1"/>
</dbReference>
<comment type="caution">
    <text evidence="2">The sequence shown here is derived from an EMBL/GenBank/DDBJ whole genome shotgun (WGS) entry which is preliminary data.</text>
</comment>
<dbReference type="OrthoDB" id="2354281at2"/>
<evidence type="ECO:0000313" key="2">
    <source>
        <dbReference type="EMBL" id="OZU87150.1"/>
    </source>
</evidence>
<proteinExistence type="predicted"/>
<dbReference type="Pfam" id="PF00903">
    <property type="entry name" value="Glyoxalase"/>
    <property type="match status" value="1"/>
</dbReference>
<dbReference type="SUPFAM" id="SSF54593">
    <property type="entry name" value="Glyoxalase/Bleomycin resistance protein/Dihydroxybiphenyl dioxygenase"/>
    <property type="match status" value="1"/>
</dbReference>
<dbReference type="Proteomes" id="UP000216498">
    <property type="component" value="Unassembled WGS sequence"/>
</dbReference>